<dbReference type="EMBL" id="CAJNOU010005879">
    <property type="protein sequence ID" value="CAF1491058.1"/>
    <property type="molecule type" value="Genomic_DNA"/>
</dbReference>
<name>A0A815SEY5_9BILA</name>
<gene>
    <name evidence="2" type="ORF">SEV965_LOCUS35577</name>
</gene>
<comment type="caution">
    <text evidence="2">The sequence shown here is derived from an EMBL/GenBank/DDBJ whole genome shotgun (WGS) entry which is preliminary data.</text>
</comment>
<dbReference type="AlphaFoldDB" id="A0A815SEY5"/>
<evidence type="ECO:0000256" key="1">
    <source>
        <dbReference type="SAM" id="SignalP"/>
    </source>
</evidence>
<evidence type="ECO:0000313" key="2">
    <source>
        <dbReference type="EMBL" id="CAF1491058.1"/>
    </source>
</evidence>
<protein>
    <submittedName>
        <fullName evidence="2">Uncharacterized protein</fullName>
    </submittedName>
</protein>
<proteinExistence type="predicted"/>
<feature type="chain" id="PRO_5032744219" evidence="1">
    <location>
        <begin position="25"/>
        <end position="91"/>
    </location>
</feature>
<keyword evidence="1" id="KW-0732">Signal</keyword>
<feature type="signal peptide" evidence="1">
    <location>
        <begin position="1"/>
        <end position="24"/>
    </location>
</feature>
<sequence length="91" mass="10457">MICSKKHHQCLLFHYFIFLNIIQSNLITEQICQNDIPDFFNNVNFAGPLFDQSVYTITASNFSVLSPIGTNVFTFNVQPQTNYTRPSFIST</sequence>
<evidence type="ECO:0000313" key="3">
    <source>
        <dbReference type="Proteomes" id="UP000663889"/>
    </source>
</evidence>
<dbReference type="Proteomes" id="UP000663889">
    <property type="component" value="Unassembled WGS sequence"/>
</dbReference>
<organism evidence="2 3">
    <name type="scientific">Rotaria sordida</name>
    <dbReference type="NCBI Taxonomy" id="392033"/>
    <lineage>
        <taxon>Eukaryota</taxon>
        <taxon>Metazoa</taxon>
        <taxon>Spiralia</taxon>
        <taxon>Gnathifera</taxon>
        <taxon>Rotifera</taxon>
        <taxon>Eurotatoria</taxon>
        <taxon>Bdelloidea</taxon>
        <taxon>Philodinida</taxon>
        <taxon>Philodinidae</taxon>
        <taxon>Rotaria</taxon>
    </lineage>
</organism>
<accession>A0A815SEY5</accession>
<feature type="non-terminal residue" evidence="2">
    <location>
        <position position="91"/>
    </location>
</feature>
<reference evidence="2" key="1">
    <citation type="submission" date="2021-02" db="EMBL/GenBank/DDBJ databases">
        <authorList>
            <person name="Nowell W R."/>
        </authorList>
    </citation>
    <scope>NUCLEOTIDE SEQUENCE</scope>
</reference>